<comment type="caution">
    <text evidence="2">The sequence shown here is derived from an EMBL/GenBank/DDBJ whole genome shotgun (WGS) entry which is preliminary data.</text>
</comment>
<sequence length="148" mass="15979">MKNRITLALLGLTISSGALAFGEVGRWSSGWGQGVSEYTVVDAKQNQLYIACGDEPARMQLTVNGRQYGYGAAQGFSLVIDGRDMGESYETESRVGSDIFKATWAALRKGKTLVAKLPNGQKILLPLTGAAKVLPSSQSKTYPCRTEW</sequence>
<accession>A0A495BHH3</accession>
<gene>
    <name evidence="2" type="ORF">C8E02_0550</name>
</gene>
<evidence type="ECO:0000313" key="2">
    <source>
        <dbReference type="EMBL" id="RKQ60797.1"/>
    </source>
</evidence>
<dbReference type="AlphaFoldDB" id="A0A495BHH3"/>
<proteinExistence type="predicted"/>
<feature type="signal peptide" evidence="1">
    <location>
        <begin position="1"/>
        <end position="20"/>
    </location>
</feature>
<dbReference type="Proteomes" id="UP000279384">
    <property type="component" value="Unassembled WGS sequence"/>
</dbReference>
<reference evidence="2 3" key="1">
    <citation type="submission" date="2018-10" db="EMBL/GenBank/DDBJ databases">
        <title>Genomic Encyclopedia of Type Strains, Phase IV (KMG-IV): sequencing the most valuable type-strain genomes for metagenomic binning, comparative biology and taxonomic classification.</title>
        <authorList>
            <person name="Goeker M."/>
        </authorList>
    </citation>
    <scope>NUCLEOTIDE SEQUENCE [LARGE SCALE GENOMIC DNA]</scope>
    <source>
        <strain evidence="2 3">DSM 3303</strain>
    </source>
</reference>
<dbReference type="RefSeq" id="WP_120809539.1">
    <property type="nucleotide sequence ID" value="NZ_RBID01000011.1"/>
</dbReference>
<name>A0A495BHH3_VOGIN</name>
<feature type="chain" id="PRO_5019848006" evidence="1">
    <location>
        <begin position="21"/>
        <end position="148"/>
    </location>
</feature>
<organism evidence="2 3">
    <name type="scientific">Vogesella indigofera</name>
    <name type="common">Pseudomonas indigofera</name>
    <dbReference type="NCBI Taxonomy" id="45465"/>
    <lineage>
        <taxon>Bacteria</taxon>
        <taxon>Pseudomonadati</taxon>
        <taxon>Pseudomonadota</taxon>
        <taxon>Betaproteobacteria</taxon>
        <taxon>Neisseriales</taxon>
        <taxon>Chromobacteriaceae</taxon>
        <taxon>Vogesella</taxon>
    </lineage>
</organism>
<dbReference type="EMBL" id="RBID01000011">
    <property type="protein sequence ID" value="RKQ60797.1"/>
    <property type="molecule type" value="Genomic_DNA"/>
</dbReference>
<evidence type="ECO:0000313" key="3">
    <source>
        <dbReference type="Proteomes" id="UP000279384"/>
    </source>
</evidence>
<protein>
    <submittedName>
        <fullName evidence="2">Uncharacterized protein</fullName>
    </submittedName>
</protein>
<evidence type="ECO:0000256" key="1">
    <source>
        <dbReference type="SAM" id="SignalP"/>
    </source>
</evidence>
<keyword evidence="1" id="KW-0732">Signal</keyword>